<sequence length="565" mass="64383">MFKKARENNPELSNIGKKWSKEEESLLLLRIKEKKSHLEISSEFKRTCGGISSRLKDVAIKLYNDNESLEIIEKITGINKEVILEQVSKPKKMKENKKNILQEKKEYVIEEPIIPEAILPKPEPVYQLNEEQEAVMEEVGKGHNVFITGAAGSGKSFIIRHIKKVLEAKGKVVGVTSLTGMASLLIGEGARTIHSWAGVGVGNRSVDDYFNFIRVKHKKAREAWRNTDTLIIDEISMMSDELFEKLDALGKLIRWCPKKPFGGLQILCFGDFYQLPPINTKFVFESPLWNETIQSVVPFETIYRQKDPVFQRMLNEIREGNVSDETDRLLKSRINLDFSKEEIQPTKIFTRRDIVDKINKEGLDAIKEEERVYKIFTKGKVSSDSIKNGIARMDTSAQYQNELVLKVGAQVMLIANVSQEEGLVNGRLGIVTGFKESETIMVERLNKVGKPITVPNITPIRVTVRFKGDKEVDISPYDWKLEDNENVMRCQIPLILAYAITTHKCQGSTLDSAYIDIGPSIFEYGQAYVALSRVKSLDALYLHDYSRKAIRAHPKVIQYYKSLYE</sequence>
<evidence type="ECO:0000256" key="7">
    <source>
        <dbReference type="ARBA" id="ARBA00023204"/>
    </source>
</evidence>
<evidence type="ECO:0000256" key="3">
    <source>
        <dbReference type="ARBA" id="ARBA00022801"/>
    </source>
</evidence>
<accession>A0A6C0IFV9</accession>
<dbReference type="GO" id="GO:0000723">
    <property type="term" value="P:telomere maintenance"/>
    <property type="evidence" value="ECO:0007669"/>
    <property type="project" value="InterPro"/>
</dbReference>
<keyword evidence="6" id="KW-0238">DNA-binding</keyword>
<evidence type="ECO:0000256" key="8">
    <source>
        <dbReference type="ARBA" id="ARBA00023235"/>
    </source>
</evidence>
<keyword evidence="4" id="KW-0347">Helicase</keyword>
<keyword evidence="1" id="KW-0547">Nucleotide-binding</keyword>
<dbReference type="InterPro" id="IPR049163">
    <property type="entry name" value="Pif1-like_2B_dom"/>
</dbReference>
<dbReference type="CDD" id="cd18037">
    <property type="entry name" value="DEXSc_Pif1_like"/>
    <property type="match status" value="1"/>
</dbReference>
<dbReference type="InterPro" id="IPR003593">
    <property type="entry name" value="AAA+_ATPase"/>
</dbReference>
<reference evidence="10" key="1">
    <citation type="journal article" date="2020" name="Nature">
        <title>Giant virus diversity and host interactions through global metagenomics.</title>
        <authorList>
            <person name="Schulz F."/>
            <person name="Roux S."/>
            <person name="Paez-Espino D."/>
            <person name="Jungbluth S."/>
            <person name="Walsh D.A."/>
            <person name="Denef V.J."/>
            <person name="McMahon K.D."/>
            <person name="Konstantinidis K.T."/>
            <person name="Eloe-Fadrosh E.A."/>
            <person name="Kyrpides N.C."/>
            <person name="Woyke T."/>
        </authorList>
    </citation>
    <scope>NUCLEOTIDE SEQUENCE</scope>
    <source>
        <strain evidence="10">GVMAG-M-3300023184-77</strain>
    </source>
</reference>
<dbReference type="InterPro" id="IPR027417">
    <property type="entry name" value="P-loop_NTPase"/>
</dbReference>
<dbReference type="Gene3D" id="3.40.50.300">
    <property type="entry name" value="P-loop containing nucleotide triphosphate hydrolases"/>
    <property type="match status" value="2"/>
</dbReference>
<evidence type="ECO:0000256" key="5">
    <source>
        <dbReference type="ARBA" id="ARBA00022840"/>
    </source>
</evidence>
<dbReference type="InterPro" id="IPR010285">
    <property type="entry name" value="DNA_helicase_pif1-like_DEAD"/>
</dbReference>
<evidence type="ECO:0000256" key="2">
    <source>
        <dbReference type="ARBA" id="ARBA00022763"/>
    </source>
</evidence>
<feature type="domain" description="AAA+ ATPase" evidence="9">
    <location>
        <begin position="141"/>
        <end position="438"/>
    </location>
</feature>
<dbReference type="GO" id="GO:0003678">
    <property type="term" value="F:DNA helicase activity"/>
    <property type="evidence" value="ECO:0007669"/>
    <property type="project" value="InterPro"/>
</dbReference>
<dbReference type="AlphaFoldDB" id="A0A6C0IFV9"/>
<evidence type="ECO:0000259" key="9">
    <source>
        <dbReference type="SMART" id="SM00382"/>
    </source>
</evidence>
<organism evidence="10">
    <name type="scientific">viral metagenome</name>
    <dbReference type="NCBI Taxonomy" id="1070528"/>
    <lineage>
        <taxon>unclassified sequences</taxon>
        <taxon>metagenomes</taxon>
        <taxon>organismal metagenomes</taxon>
    </lineage>
</organism>
<dbReference type="Pfam" id="PF05970">
    <property type="entry name" value="PIF1"/>
    <property type="match status" value="1"/>
</dbReference>
<name>A0A6C0IFV9_9ZZZZ</name>
<keyword evidence="5" id="KW-0067">ATP-binding</keyword>
<keyword evidence="2" id="KW-0227">DNA damage</keyword>
<dbReference type="InterPro" id="IPR051055">
    <property type="entry name" value="PIF1_helicase"/>
</dbReference>
<proteinExistence type="predicted"/>
<protein>
    <recommendedName>
        <fullName evidence="9">AAA+ ATPase domain-containing protein</fullName>
    </recommendedName>
</protein>
<keyword evidence="8" id="KW-0413">Isomerase</keyword>
<dbReference type="EMBL" id="MN740165">
    <property type="protein sequence ID" value="QHT91550.1"/>
    <property type="molecule type" value="Genomic_DNA"/>
</dbReference>
<keyword evidence="3" id="KW-0378">Hydrolase</keyword>
<evidence type="ECO:0000256" key="4">
    <source>
        <dbReference type="ARBA" id="ARBA00022806"/>
    </source>
</evidence>
<dbReference type="Pfam" id="PF21530">
    <property type="entry name" value="Pif1_2B_dom"/>
    <property type="match status" value="1"/>
</dbReference>
<keyword evidence="7" id="KW-0234">DNA repair</keyword>
<dbReference type="SMART" id="SM00382">
    <property type="entry name" value="AAA"/>
    <property type="match status" value="1"/>
</dbReference>
<evidence type="ECO:0000313" key="10">
    <source>
        <dbReference type="EMBL" id="QHT91550.1"/>
    </source>
</evidence>
<dbReference type="GO" id="GO:0006281">
    <property type="term" value="P:DNA repair"/>
    <property type="evidence" value="ECO:0007669"/>
    <property type="project" value="InterPro"/>
</dbReference>
<dbReference type="PANTHER" id="PTHR47642:SF5">
    <property type="entry name" value="ATP-DEPENDENT DNA HELICASE"/>
    <property type="match status" value="1"/>
</dbReference>
<evidence type="ECO:0000256" key="6">
    <source>
        <dbReference type="ARBA" id="ARBA00023125"/>
    </source>
</evidence>
<dbReference type="PANTHER" id="PTHR47642">
    <property type="entry name" value="ATP-DEPENDENT DNA HELICASE"/>
    <property type="match status" value="1"/>
</dbReference>
<dbReference type="SUPFAM" id="SSF52540">
    <property type="entry name" value="P-loop containing nucleoside triphosphate hydrolases"/>
    <property type="match status" value="2"/>
</dbReference>
<dbReference type="CDD" id="cd18809">
    <property type="entry name" value="SF1_C_RecD"/>
    <property type="match status" value="1"/>
</dbReference>
<evidence type="ECO:0000256" key="1">
    <source>
        <dbReference type="ARBA" id="ARBA00022741"/>
    </source>
</evidence>